<gene>
    <name evidence="2" type="ORF">R1sor_011159</name>
</gene>
<dbReference type="EMBL" id="JBJQOH010000002">
    <property type="protein sequence ID" value="KAL3697083.1"/>
    <property type="molecule type" value="Genomic_DNA"/>
</dbReference>
<organism evidence="2 3">
    <name type="scientific">Riccia sorocarpa</name>
    <dbReference type="NCBI Taxonomy" id="122646"/>
    <lineage>
        <taxon>Eukaryota</taxon>
        <taxon>Viridiplantae</taxon>
        <taxon>Streptophyta</taxon>
        <taxon>Embryophyta</taxon>
        <taxon>Marchantiophyta</taxon>
        <taxon>Marchantiopsida</taxon>
        <taxon>Marchantiidae</taxon>
        <taxon>Marchantiales</taxon>
        <taxon>Ricciaceae</taxon>
        <taxon>Riccia</taxon>
    </lineage>
</organism>
<keyword evidence="3" id="KW-1185">Reference proteome</keyword>
<proteinExistence type="predicted"/>
<dbReference type="Proteomes" id="UP001633002">
    <property type="component" value="Unassembled WGS sequence"/>
</dbReference>
<protein>
    <recommendedName>
        <fullName evidence="4">Transposase</fullName>
    </recommendedName>
</protein>
<comment type="caution">
    <text evidence="2">The sequence shown here is derived from an EMBL/GenBank/DDBJ whole genome shotgun (WGS) entry which is preliminary data.</text>
</comment>
<dbReference type="AlphaFoldDB" id="A0ABD3I036"/>
<feature type="region of interest" description="Disordered" evidence="1">
    <location>
        <begin position="112"/>
        <end position="136"/>
    </location>
</feature>
<reference evidence="2 3" key="1">
    <citation type="submission" date="2024-09" db="EMBL/GenBank/DDBJ databases">
        <title>Chromosome-scale assembly of Riccia sorocarpa.</title>
        <authorList>
            <person name="Paukszto L."/>
        </authorList>
    </citation>
    <scope>NUCLEOTIDE SEQUENCE [LARGE SCALE GENOMIC DNA]</scope>
    <source>
        <strain evidence="2">LP-2024</strain>
        <tissue evidence="2">Aerial parts of the thallus</tissue>
    </source>
</reference>
<evidence type="ECO:0008006" key="4">
    <source>
        <dbReference type="Google" id="ProtNLM"/>
    </source>
</evidence>
<evidence type="ECO:0000313" key="3">
    <source>
        <dbReference type="Proteomes" id="UP001633002"/>
    </source>
</evidence>
<sequence length="292" mass="33383">MARSLGAQKDTARHRMTKQDYDMIVSYLENPDNFAAIIGGARKMKIVGKIWTKVIAFGHMQSRFTLWVSQPNIEPPAVGDASLLDDMVFDIRELCEDSQLAFSVPAAYPLLSGDEEEATDREEEPIDLSEDDEVDNQTAPVADGDEFYQTAMPDVVGGDEFYQTVWADENAILKCGKNNRSRNRPPPPKRKTVLIIVYEEQVKEKLRKETQDQKVSFGDTILEDRRQAREQRERAKIHEGIEAMCRARADRRSTFMAEMVKTEKSIDQIQATFLLLDNVEERLRASMWEKGM</sequence>
<evidence type="ECO:0000256" key="1">
    <source>
        <dbReference type="SAM" id="MobiDB-lite"/>
    </source>
</evidence>
<name>A0ABD3I036_9MARC</name>
<evidence type="ECO:0000313" key="2">
    <source>
        <dbReference type="EMBL" id="KAL3697083.1"/>
    </source>
</evidence>
<feature type="compositionally biased region" description="Acidic residues" evidence="1">
    <location>
        <begin position="113"/>
        <end position="135"/>
    </location>
</feature>
<accession>A0ABD3I036</accession>